<feature type="transmembrane region" description="Helical" evidence="12">
    <location>
        <begin position="482"/>
        <end position="505"/>
    </location>
</feature>
<keyword evidence="10" id="KW-0807">Transducer</keyword>
<dbReference type="GeneID" id="110990749"/>
<feature type="signal peptide" evidence="13">
    <location>
        <begin position="1"/>
        <end position="18"/>
    </location>
</feature>
<accession>A0A8B8A6C6</accession>
<dbReference type="InterPro" id="IPR002455">
    <property type="entry name" value="GPCR3_GABA-B"/>
</dbReference>
<keyword evidence="16" id="KW-1185">Reference proteome</keyword>
<evidence type="ECO:0000256" key="13">
    <source>
        <dbReference type="SAM" id="SignalP"/>
    </source>
</evidence>
<evidence type="ECO:0000259" key="14">
    <source>
        <dbReference type="Pfam" id="PF00003"/>
    </source>
</evidence>
<dbReference type="PANTHER" id="PTHR10519:SF74">
    <property type="entry name" value="GAMMA-AMINOBUTYRIC ACID TYPE B RECEPTOR SUBUNIT 2"/>
    <property type="match status" value="1"/>
</dbReference>
<evidence type="ECO:0000256" key="1">
    <source>
        <dbReference type="ARBA" id="ARBA00004651"/>
    </source>
</evidence>
<dbReference type="GO" id="GO:0038039">
    <property type="term" value="C:G protein-coupled receptor heterodimeric complex"/>
    <property type="evidence" value="ECO:0007669"/>
    <property type="project" value="TreeGrafter"/>
</dbReference>
<reference evidence="17" key="1">
    <citation type="submission" date="2025-08" db="UniProtKB">
        <authorList>
            <consortium name="RefSeq"/>
        </authorList>
    </citation>
    <scope>IDENTIFICATION</scope>
</reference>
<gene>
    <name evidence="17" type="primary">LOC110990749</name>
</gene>
<protein>
    <recommendedName>
        <fullName evidence="11">Gamma-aminobutyric acid type B receptor subunit 2</fullName>
    </recommendedName>
</protein>
<dbReference type="PRINTS" id="PR01176">
    <property type="entry name" value="GABABRECEPTR"/>
</dbReference>
<evidence type="ECO:0000256" key="10">
    <source>
        <dbReference type="ARBA" id="ARBA00023224"/>
    </source>
</evidence>
<evidence type="ECO:0000256" key="7">
    <source>
        <dbReference type="ARBA" id="ARBA00023136"/>
    </source>
</evidence>
<dbReference type="Proteomes" id="UP000694845">
    <property type="component" value="Unplaced"/>
</dbReference>
<feature type="chain" id="PRO_5034064955" description="Gamma-aminobutyric acid type B receptor subunit 2" evidence="13">
    <location>
        <begin position="19"/>
        <end position="672"/>
    </location>
</feature>
<dbReference type="OrthoDB" id="2150267at2759"/>
<dbReference type="AlphaFoldDB" id="A0A8B8A6C6"/>
<dbReference type="Pfam" id="PF01094">
    <property type="entry name" value="ANF_receptor"/>
    <property type="match status" value="1"/>
</dbReference>
<keyword evidence="3 12" id="KW-0812">Transmembrane</keyword>
<dbReference type="InterPro" id="IPR017978">
    <property type="entry name" value="GPCR_3_C"/>
</dbReference>
<dbReference type="KEGG" id="aplc:110990749"/>
<evidence type="ECO:0000256" key="12">
    <source>
        <dbReference type="SAM" id="Phobius"/>
    </source>
</evidence>
<sequence>MITKGLLVLMFSLANGLALFAVHVKGATPNSDTEATGDNVKSLSGEFQQRIPIYIGGFFALPNNSIFGALPSTVQTAIDHINNLTGILDGYKLKMRYRLTNGLPNEALGFLNDLLYEGPTILMAAGPIFSRQALVVNEVAPRFNVVQVCLANSQALRDRERYPLTVQMYWSEDSVNPARVAFVRYMSWRRVAIIFEDNEYFRTNAEDLRAKLEAAGITVRATEAISDSSKPDQQLRSLKRHDARIIFALSYFDTAIKLFCTVFHMQMFGGKYVWTLVGWYPEQWWTAVDNVDCTAEQLQMALEYHFSVSAWRSVDDLGEIHYGEIQPPEYQLDFLRGLLAKEGVDRLEHIESYDVLVHIAMSLNRSIERLANLNPPKALHEFSYTDSEMSQVLLESVYLTSFVGPTGSVLIEDGGFRSKKNVRFFILQFRDGRSTEIIEYDDGSSSFRAVENRKLHWPDGSPPVDGKTIIIKNGEVSQPVQLTLFVFASVGIALDTVFLFINIKFKRQRAIKISTPPLNNLIVLGSLLLYTSVFLFGLDQSIFTDKEIIRICLIKYSLMCIGISLAFGALFMKTYRIHAIFSRAVAKLKRVVITCSKLTGFLTLFCYRMEASLWPGSGFLSLCPTANLRQESQLSRGQVKRVIEQEASSTENVTVKSYGSTNTRSVPCSWLV</sequence>
<dbReference type="InterPro" id="IPR001828">
    <property type="entry name" value="ANF_lig-bd_rcpt"/>
</dbReference>
<evidence type="ECO:0000256" key="4">
    <source>
        <dbReference type="ARBA" id="ARBA00022729"/>
    </source>
</evidence>
<dbReference type="Pfam" id="PF00003">
    <property type="entry name" value="7tm_3"/>
    <property type="match status" value="1"/>
</dbReference>
<feature type="domain" description="G-protein coupled receptors family 3 profile" evidence="14">
    <location>
        <begin position="476"/>
        <end position="604"/>
    </location>
</feature>
<keyword evidence="7 12" id="KW-0472">Membrane</keyword>
<evidence type="ECO:0000256" key="9">
    <source>
        <dbReference type="ARBA" id="ARBA00023180"/>
    </source>
</evidence>
<evidence type="ECO:0000256" key="5">
    <source>
        <dbReference type="ARBA" id="ARBA00022989"/>
    </source>
</evidence>
<dbReference type="GO" id="GO:0004965">
    <property type="term" value="F:G protein-coupled GABA receptor activity"/>
    <property type="evidence" value="ECO:0007669"/>
    <property type="project" value="InterPro"/>
</dbReference>
<evidence type="ECO:0000313" key="16">
    <source>
        <dbReference type="Proteomes" id="UP000694845"/>
    </source>
</evidence>
<keyword evidence="6" id="KW-0297">G-protein coupled receptor</keyword>
<dbReference type="FunFam" id="3.40.50.2300:FF:000063">
    <property type="entry name" value="Gamma-aminobutyric acid type B receptor subunit"/>
    <property type="match status" value="1"/>
</dbReference>
<keyword evidence="2" id="KW-1003">Cell membrane</keyword>
<feature type="transmembrane region" description="Helical" evidence="12">
    <location>
        <begin position="548"/>
        <end position="572"/>
    </location>
</feature>
<dbReference type="Gene3D" id="3.40.50.2300">
    <property type="match status" value="2"/>
</dbReference>
<dbReference type="PRINTS" id="PR01177">
    <property type="entry name" value="GABAB1RECPTR"/>
</dbReference>
<dbReference type="RefSeq" id="XP_022111536.1">
    <property type="nucleotide sequence ID" value="XM_022255844.1"/>
</dbReference>
<name>A0A8B8A6C6_ACAPL</name>
<evidence type="ECO:0000259" key="15">
    <source>
        <dbReference type="Pfam" id="PF01094"/>
    </source>
</evidence>
<feature type="transmembrane region" description="Helical" evidence="12">
    <location>
        <begin position="517"/>
        <end position="536"/>
    </location>
</feature>
<dbReference type="PANTHER" id="PTHR10519">
    <property type="entry name" value="GABA-B RECEPTOR"/>
    <property type="match status" value="1"/>
</dbReference>
<keyword evidence="4 13" id="KW-0732">Signal</keyword>
<keyword evidence="5 12" id="KW-1133">Transmembrane helix</keyword>
<feature type="domain" description="Receptor ligand binding region" evidence="15">
    <location>
        <begin position="73"/>
        <end position="418"/>
    </location>
</feature>
<evidence type="ECO:0000256" key="6">
    <source>
        <dbReference type="ARBA" id="ARBA00023040"/>
    </source>
</evidence>
<dbReference type="GO" id="GO:0007214">
    <property type="term" value="P:gamma-aminobutyric acid signaling pathway"/>
    <property type="evidence" value="ECO:0007669"/>
    <property type="project" value="TreeGrafter"/>
</dbReference>
<dbReference type="OMA" id="TIYRMEM"/>
<evidence type="ECO:0000256" key="11">
    <source>
        <dbReference type="ARBA" id="ARBA00073785"/>
    </source>
</evidence>
<proteinExistence type="predicted"/>
<keyword evidence="8" id="KW-0675">Receptor</keyword>
<dbReference type="InterPro" id="IPR028082">
    <property type="entry name" value="Peripla_BP_I"/>
</dbReference>
<evidence type="ECO:0000256" key="3">
    <source>
        <dbReference type="ARBA" id="ARBA00022692"/>
    </source>
</evidence>
<comment type="subcellular location">
    <subcellularLocation>
        <location evidence="1">Cell membrane</location>
        <topology evidence="1">Multi-pass membrane protein</topology>
    </subcellularLocation>
</comment>
<keyword evidence="9" id="KW-0325">Glycoprotein</keyword>
<evidence type="ECO:0000313" key="17">
    <source>
        <dbReference type="RefSeq" id="XP_022111536.1"/>
    </source>
</evidence>
<organism evidence="16 17">
    <name type="scientific">Acanthaster planci</name>
    <name type="common">Crown-of-thorns starfish</name>
    <dbReference type="NCBI Taxonomy" id="133434"/>
    <lineage>
        <taxon>Eukaryota</taxon>
        <taxon>Metazoa</taxon>
        <taxon>Echinodermata</taxon>
        <taxon>Eleutherozoa</taxon>
        <taxon>Asterozoa</taxon>
        <taxon>Asteroidea</taxon>
        <taxon>Valvatacea</taxon>
        <taxon>Valvatida</taxon>
        <taxon>Acanthasteridae</taxon>
        <taxon>Acanthaster</taxon>
    </lineage>
</organism>
<dbReference type="SUPFAM" id="SSF53822">
    <property type="entry name" value="Periplasmic binding protein-like I"/>
    <property type="match status" value="1"/>
</dbReference>
<evidence type="ECO:0000256" key="8">
    <source>
        <dbReference type="ARBA" id="ARBA00023170"/>
    </source>
</evidence>
<dbReference type="CDD" id="cd06366">
    <property type="entry name" value="PBP1_GABAb_receptor"/>
    <property type="match status" value="1"/>
</dbReference>
<evidence type="ECO:0000256" key="2">
    <source>
        <dbReference type="ARBA" id="ARBA00022475"/>
    </source>
</evidence>